<comment type="caution">
    <text evidence="1">The sequence shown here is derived from an EMBL/GenBank/DDBJ whole genome shotgun (WGS) entry which is preliminary data.</text>
</comment>
<evidence type="ECO:0008006" key="3">
    <source>
        <dbReference type="Google" id="ProtNLM"/>
    </source>
</evidence>
<evidence type="ECO:0000313" key="1">
    <source>
        <dbReference type="EMBL" id="KAK5045750.1"/>
    </source>
</evidence>
<evidence type="ECO:0000313" key="2">
    <source>
        <dbReference type="Proteomes" id="UP001358417"/>
    </source>
</evidence>
<protein>
    <recommendedName>
        <fullName evidence="3">Transcription factor domain-containing protein</fullName>
    </recommendedName>
</protein>
<dbReference type="RefSeq" id="XP_064701361.1">
    <property type="nucleotide sequence ID" value="XM_064852386.1"/>
</dbReference>
<dbReference type="PANTHER" id="PTHR37540:SF5">
    <property type="entry name" value="TRANSCRIPTION FACTOR DOMAIN-CONTAINING PROTEIN"/>
    <property type="match status" value="1"/>
</dbReference>
<dbReference type="PANTHER" id="PTHR37540">
    <property type="entry name" value="TRANSCRIPTION FACTOR (ACR-2), PUTATIVE-RELATED-RELATED"/>
    <property type="match status" value="1"/>
</dbReference>
<accession>A0AAV9MYU2</accession>
<dbReference type="EMBL" id="JAVRRD010000034">
    <property type="protein sequence ID" value="KAK5045750.1"/>
    <property type="molecule type" value="Genomic_DNA"/>
</dbReference>
<name>A0AAV9MYU2_9EURO</name>
<sequence>MHIAALDKFLELRGGNLSVELYGMLLRLSIWCDINPPLTVPSAPSPRPLDATNSHVELHVRQWGYTPFATDIFEDIRKLVALREEFCSEPEPREKRRERNFAYHKFVSRCLRRTSRSLPQVLAVNTAETIVLRSIRLGQILFMYTISPAMSVSGVYSRSIAEALRLSLEQPSPQNGDSLYWSPEVLCWLLFNGAITIQTKATQQWYFRRVREFLRSQCISYFNQVENLLRKVCWYEDQFGTACRTLFRDLVRAAGSEAAKTGPL</sequence>
<organism evidence="1 2">
    <name type="scientific">Exophiala bonariae</name>
    <dbReference type="NCBI Taxonomy" id="1690606"/>
    <lineage>
        <taxon>Eukaryota</taxon>
        <taxon>Fungi</taxon>
        <taxon>Dikarya</taxon>
        <taxon>Ascomycota</taxon>
        <taxon>Pezizomycotina</taxon>
        <taxon>Eurotiomycetes</taxon>
        <taxon>Chaetothyriomycetidae</taxon>
        <taxon>Chaetothyriales</taxon>
        <taxon>Herpotrichiellaceae</taxon>
        <taxon>Exophiala</taxon>
    </lineage>
</organism>
<dbReference type="Proteomes" id="UP001358417">
    <property type="component" value="Unassembled WGS sequence"/>
</dbReference>
<keyword evidence="2" id="KW-1185">Reference proteome</keyword>
<dbReference type="GeneID" id="89977004"/>
<gene>
    <name evidence="1" type="ORF">LTR84_008842</name>
</gene>
<proteinExistence type="predicted"/>
<reference evidence="1 2" key="1">
    <citation type="submission" date="2023-08" db="EMBL/GenBank/DDBJ databases">
        <title>Black Yeasts Isolated from many extreme environments.</title>
        <authorList>
            <person name="Coleine C."/>
            <person name="Stajich J.E."/>
            <person name="Selbmann L."/>
        </authorList>
    </citation>
    <scope>NUCLEOTIDE SEQUENCE [LARGE SCALE GENOMIC DNA]</scope>
    <source>
        <strain evidence="1 2">CCFEE 5792</strain>
    </source>
</reference>
<dbReference type="AlphaFoldDB" id="A0AAV9MYU2"/>